<evidence type="ECO:0000256" key="7">
    <source>
        <dbReference type="ARBA" id="ARBA00023136"/>
    </source>
</evidence>
<dbReference type="EMBL" id="QDEB01107390">
    <property type="protein sequence ID" value="RZB84938.1"/>
    <property type="molecule type" value="Genomic_DNA"/>
</dbReference>
<keyword evidence="2" id="KW-1003">Cell membrane</keyword>
<evidence type="ECO:0000256" key="1">
    <source>
        <dbReference type="ARBA" id="ARBA00004651"/>
    </source>
</evidence>
<dbReference type="STRING" id="1661398.A0A482VEJ2"/>
<evidence type="ECO:0000313" key="12">
    <source>
        <dbReference type="Proteomes" id="UP000292052"/>
    </source>
</evidence>
<evidence type="ECO:0008006" key="13">
    <source>
        <dbReference type="Google" id="ProtNLM"/>
    </source>
</evidence>
<keyword evidence="6 10" id="KW-1133">Transmembrane helix</keyword>
<dbReference type="AlphaFoldDB" id="A0A482VEJ2"/>
<keyword evidence="5" id="KW-0552">Olfaction</keyword>
<dbReference type="GO" id="GO:0007165">
    <property type="term" value="P:signal transduction"/>
    <property type="evidence" value="ECO:0007669"/>
    <property type="project" value="UniProtKB-KW"/>
</dbReference>
<comment type="subcellular location">
    <subcellularLocation>
        <location evidence="1">Cell membrane</location>
        <topology evidence="1">Multi-pass membrane protein</topology>
    </subcellularLocation>
</comment>
<dbReference type="InterPro" id="IPR004117">
    <property type="entry name" value="7tm6_olfct_rcpt"/>
</dbReference>
<organism evidence="11 12">
    <name type="scientific">Asbolus verrucosus</name>
    <name type="common">Desert ironclad beetle</name>
    <dbReference type="NCBI Taxonomy" id="1661398"/>
    <lineage>
        <taxon>Eukaryota</taxon>
        <taxon>Metazoa</taxon>
        <taxon>Ecdysozoa</taxon>
        <taxon>Arthropoda</taxon>
        <taxon>Hexapoda</taxon>
        <taxon>Insecta</taxon>
        <taxon>Pterygota</taxon>
        <taxon>Neoptera</taxon>
        <taxon>Endopterygota</taxon>
        <taxon>Coleoptera</taxon>
        <taxon>Polyphaga</taxon>
        <taxon>Cucujiformia</taxon>
        <taxon>Tenebrionidae</taxon>
        <taxon>Pimeliinae</taxon>
        <taxon>Asbolus</taxon>
    </lineage>
</organism>
<feature type="transmembrane region" description="Helical" evidence="10">
    <location>
        <begin position="273"/>
        <end position="293"/>
    </location>
</feature>
<dbReference type="GO" id="GO:0004984">
    <property type="term" value="F:olfactory receptor activity"/>
    <property type="evidence" value="ECO:0007669"/>
    <property type="project" value="InterPro"/>
</dbReference>
<feature type="transmembrane region" description="Helical" evidence="10">
    <location>
        <begin position="358"/>
        <end position="381"/>
    </location>
</feature>
<dbReference type="PANTHER" id="PTHR21137">
    <property type="entry name" value="ODORANT RECEPTOR"/>
    <property type="match status" value="1"/>
</dbReference>
<feature type="transmembrane region" description="Helical" evidence="10">
    <location>
        <begin position="193"/>
        <end position="214"/>
    </location>
</feature>
<dbReference type="GO" id="GO:0005886">
    <property type="term" value="C:plasma membrane"/>
    <property type="evidence" value="ECO:0007669"/>
    <property type="project" value="UniProtKB-SubCell"/>
</dbReference>
<name>A0A482VEJ2_ASBVE</name>
<feature type="transmembrane region" description="Helical" evidence="10">
    <location>
        <begin position="299"/>
        <end position="318"/>
    </location>
</feature>
<keyword evidence="3" id="KW-0716">Sensory transduction</keyword>
<proteinExistence type="predicted"/>
<reference evidence="11 12" key="1">
    <citation type="submission" date="2017-03" db="EMBL/GenBank/DDBJ databases">
        <title>Genome of the blue death feigning beetle - Asbolus verrucosus.</title>
        <authorList>
            <person name="Rider S.D."/>
        </authorList>
    </citation>
    <scope>NUCLEOTIDE SEQUENCE [LARGE SCALE GENOMIC DNA]</scope>
    <source>
        <strain evidence="11">Butters</strain>
        <tissue evidence="11">Head and leg muscle</tissue>
    </source>
</reference>
<feature type="transmembrane region" description="Helical" evidence="10">
    <location>
        <begin position="401"/>
        <end position="432"/>
    </location>
</feature>
<gene>
    <name evidence="11" type="ORF">BDFB_006242</name>
</gene>
<evidence type="ECO:0000256" key="3">
    <source>
        <dbReference type="ARBA" id="ARBA00022606"/>
    </source>
</evidence>
<evidence type="ECO:0000256" key="6">
    <source>
        <dbReference type="ARBA" id="ARBA00022989"/>
    </source>
</evidence>
<dbReference type="PANTHER" id="PTHR21137:SF35">
    <property type="entry name" value="ODORANT RECEPTOR 19A-RELATED"/>
    <property type="match status" value="1"/>
</dbReference>
<dbReference type="OrthoDB" id="6762713at2759"/>
<evidence type="ECO:0000256" key="10">
    <source>
        <dbReference type="SAM" id="Phobius"/>
    </source>
</evidence>
<evidence type="ECO:0000256" key="5">
    <source>
        <dbReference type="ARBA" id="ARBA00022725"/>
    </source>
</evidence>
<feature type="transmembrane region" description="Helical" evidence="10">
    <location>
        <begin position="93"/>
        <end position="114"/>
    </location>
</feature>
<evidence type="ECO:0000256" key="4">
    <source>
        <dbReference type="ARBA" id="ARBA00022692"/>
    </source>
</evidence>
<accession>A0A482VEJ2</accession>
<evidence type="ECO:0000256" key="9">
    <source>
        <dbReference type="ARBA" id="ARBA00023224"/>
    </source>
</evidence>
<feature type="transmembrane region" description="Helical" evidence="10">
    <location>
        <begin position="157"/>
        <end position="181"/>
    </location>
</feature>
<evidence type="ECO:0000256" key="2">
    <source>
        <dbReference type="ARBA" id="ARBA00022475"/>
    </source>
</evidence>
<keyword evidence="4 10" id="KW-0812">Transmembrane</keyword>
<keyword evidence="9" id="KW-0807">Transducer</keyword>
<evidence type="ECO:0000256" key="8">
    <source>
        <dbReference type="ARBA" id="ARBA00023170"/>
    </source>
</evidence>
<keyword evidence="7 10" id="KW-0472">Membrane</keyword>
<sequence>KICNSLYLYPLMLMLYGLTLFNIFYQKKNIFEVVAVFDSVSTFAYIVVRKTILIVHSSLYEEIIKDRSHLWSCDLFGKSFAGEFRKQMAFRVFLVKSLLTDCYISIAFRIFTPIFVDEYVLPDACFISGANTFSLVIIYSFEVLFYNEGVHKKLNRIYSEFFICDCLLSVGSMCLQFFIFLNESANSTKILRSLIYIVLVNALFASIVIPVSAIEIEKLFKFVHVSGVTIYLDKPQKKNSIMAAANNDYFQFTLTLYDFSGLRPSCKSYRRYLSVYVLFPLLLVMYSLIIFNIRYQNSNIFEIAAVFGSATAFGYLVVRKTVLLVHGRLFEEIIQERSHFWSYDLFGKDMGDKFRKQMAFGVSLIKAVIIGSCIAVLFHAWTPFFIKEDILPDPCFIPGNSIYSIVILYTLEILFYAEVTFLVGVFDAFFLLMCTDLKIQFILLNKTVRSITIQESVTGNSDENICWKKLLECWKHYDLLIRYNV</sequence>
<feature type="transmembrane region" description="Helical" evidence="10">
    <location>
        <begin position="7"/>
        <end position="24"/>
    </location>
</feature>
<feature type="transmembrane region" description="Helical" evidence="10">
    <location>
        <begin position="126"/>
        <end position="145"/>
    </location>
</feature>
<feature type="non-terminal residue" evidence="11">
    <location>
        <position position="1"/>
    </location>
</feature>
<dbReference type="Proteomes" id="UP000292052">
    <property type="component" value="Unassembled WGS sequence"/>
</dbReference>
<dbReference type="GO" id="GO:0005549">
    <property type="term" value="F:odorant binding"/>
    <property type="evidence" value="ECO:0007669"/>
    <property type="project" value="InterPro"/>
</dbReference>
<evidence type="ECO:0000313" key="11">
    <source>
        <dbReference type="EMBL" id="RZB84938.1"/>
    </source>
</evidence>
<comment type="caution">
    <text evidence="11">The sequence shown here is derived from an EMBL/GenBank/DDBJ whole genome shotgun (WGS) entry which is preliminary data.</text>
</comment>
<keyword evidence="12" id="KW-1185">Reference proteome</keyword>
<protein>
    <recommendedName>
        <fullName evidence="13">7tm 6 domain containing protein</fullName>
    </recommendedName>
</protein>
<keyword evidence="8" id="KW-0675">Receptor</keyword>